<feature type="region of interest" description="Disordered" evidence="1">
    <location>
        <begin position="219"/>
        <end position="265"/>
    </location>
</feature>
<feature type="compositionally biased region" description="Basic and acidic residues" evidence="1">
    <location>
        <begin position="244"/>
        <end position="253"/>
    </location>
</feature>
<dbReference type="AlphaFoldDB" id="A0A803XRC4"/>
<feature type="compositionally biased region" description="Polar residues" evidence="1">
    <location>
        <begin position="785"/>
        <end position="794"/>
    </location>
</feature>
<evidence type="ECO:0000256" key="1">
    <source>
        <dbReference type="SAM" id="MobiDB-lite"/>
    </source>
</evidence>
<feature type="compositionally biased region" description="Basic and acidic residues" evidence="1">
    <location>
        <begin position="878"/>
        <end position="888"/>
    </location>
</feature>
<feature type="compositionally biased region" description="Basic and acidic residues" evidence="1">
    <location>
        <begin position="361"/>
        <end position="376"/>
    </location>
</feature>
<feature type="compositionally biased region" description="Polar residues" evidence="1">
    <location>
        <begin position="674"/>
        <end position="683"/>
    </location>
</feature>
<accession>A0A803XRC4</accession>
<feature type="compositionally biased region" description="Basic and acidic residues" evidence="1">
    <location>
        <begin position="405"/>
        <end position="415"/>
    </location>
</feature>
<dbReference type="GO" id="GO:0051983">
    <property type="term" value="P:regulation of chromosome segregation"/>
    <property type="evidence" value="ECO:0007669"/>
    <property type="project" value="TreeGrafter"/>
</dbReference>
<dbReference type="PANTHER" id="PTHR21603:SF17">
    <property type="entry name" value="PROLIFERATION MARKER PROTEIN KI-67"/>
    <property type="match status" value="1"/>
</dbReference>
<feature type="region of interest" description="Disordered" evidence="1">
    <location>
        <begin position="292"/>
        <end position="570"/>
    </location>
</feature>
<protein>
    <recommendedName>
        <fullName evidence="4">Proliferation marker protein Ki-67</fullName>
    </recommendedName>
</protein>
<evidence type="ECO:0008006" key="4">
    <source>
        <dbReference type="Google" id="ProtNLM"/>
    </source>
</evidence>
<feature type="compositionally biased region" description="Polar residues" evidence="1">
    <location>
        <begin position="909"/>
        <end position="925"/>
    </location>
</feature>
<reference evidence="2" key="2">
    <citation type="submission" date="2025-08" db="UniProtKB">
        <authorList>
            <consortium name="Ensembl"/>
        </authorList>
    </citation>
    <scope>IDENTIFICATION</scope>
</reference>
<feature type="compositionally biased region" description="Polar residues" evidence="1">
    <location>
        <begin position="298"/>
        <end position="323"/>
    </location>
</feature>
<sequence length="996" mass="111986">MTTVNLIKKTPKLKSQPVEDMIGISRIFKTPKEKVKPIEDVFGISRLMKTPREKSPPVDDFVGLSRLMAEPRQKNTEFEMDYIGVKEIFDTPEKMKVKSLSVMDPKQEDTVHRSTNCSHEHEDKQNTSQDEDSQQRRSTSEDQCTQRPTRGRLRKTVHSASIKQAEKDLNLKELQDLEKKSFQEEMEEVRTSTSVAKNLGRGRRTNACVVEENISKHNDEKKVETVSTLEMHAPTQRPKRGKRKEAEELKLPDENLESCGKDSSVLQKEPATMKLALQDFIISDISIKDDVQSVKAESLSSNSQNENCQLQTDFKNSENTPNKASLGDSEEMLLLPRKRAREVRKVENAEEPIAPKRGRRAKNDQGKQASSEELHATARRLRKQPTAKIMQEDERTFETAPAELSENRTKVETKITQKRVNSSRNARKHLTEVKSNISGMVPENTQNVQKIEETLDETVIETQSSTKNEREASLGDEAENTRANTTEASRRLKSQSPSGERNKMPTTVLVLESNSTVQETNRTRSRRGKKASSEQKTDESAKNADSSELITPKLKSETEMEESAPKESLGCVDEKKIDKIMEDQNCTSVTTVTAINSDSGAHNHQKQTENEQVLKSKQIEILQENQTQNNGAMRRRGRIRKVNFELEQTSSKALGQKRSSPGDEEGMTYKLDQQETSDNPSQVRRSRRKQVNSIPQAAGSTFTKQQTLIEDHSKDETSVKDHDPALETTPSSTEDNPLRRGRRREVAVASQVTSFLSIRKKRGLQEGDDKKTTVKEDQNPALGNETLQAETNASARDKRKKIDLAAEAKSSSALQGECGLSQNGDKEANTNGEQNMPLEPVSLTKVNPLGRGRRKEALVSHTTNSISLRGKRGLPADSVREEASKEDNVPLGTVASSLKENQLRRGRRNQVTLSEATSSAQGTHSLSKESGRKNNRREAKNLISEKSASQEKMDLSKGYSRKKIALHSLLTLGLFRPCQKMVRMNPQRSSRLCFWK</sequence>
<proteinExistence type="predicted"/>
<feature type="compositionally biased region" description="Basic and acidic residues" evidence="1">
    <location>
        <begin position="531"/>
        <end position="542"/>
    </location>
</feature>
<dbReference type="GO" id="GO:0005694">
    <property type="term" value="C:chromosome"/>
    <property type="evidence" value="ECO:0007669"/>
    <property type="project" value="TreeGrafter"/>
</dbReference>
<dbReference type="InParanoid" id="A0A803XRC4"/>
<evidence type="ECO:0000313" key="2">
    <source>
        <dbReference type="Ensembl" id="ENSMGAP00000022070.1"/>
    </source>
</evidence>
<feature type="compositionally biased region" description="Basic and acidic residues" evidence="1">
    <location>
        <begin position="926"/>
        <end position="940"/>
    </location>
</feature>
<reference evidence="2 3" key="1">
    <citation type="journal article" date="2010" name="PLoS Biol.">
        <title>Multi-platform next-generation sequencing of the domestic turkey (Meleagris gallopavo): genome assembly and analysis.</title>
        <authorList>
            <person name="Dalloul R.A."/>
            <person name="Long J.A."/>
            <person name="Zimin A.V."/>
            <person name="Aslam L."/>
            <person name="Beal K."/>
            <person name="Blomberg L.A."/>
            <person name="Bouffard P."/>
            <person name="Burt D.W."/>
            <person name="Crasta O."/>
            <person name="Crooijmans R.P."/>
            <person name="Cooper K."/>
            <person name="Coulombe R.A."/>
            <person name="De S."/>
            <person name="Delany M.E."/>
            <person name="Dodgson J.B."/>
            <person name="Dong J.J."/>
            <person name="Evans C."/>
            <person name="Frederickson K.M."/>
            <person name="Flicek P."/>
            <person name="Florea L."/>
            <person name="Folkerts O."/>
            <person name="Groenen M.A."/>
            <person name="Harkins T.T."/>
            <person name="Herrero J."/>
            <person name="Hoffmann S."/>
            <person name="Megens H.J."/>
            <person name="Jiang A."/>
            <person name="de Jong P."/>
            <person name="Kaiser P."/>
            <person name="Kim H."/>
            <person name="Kim K.W."/>
            <person name="Kim S."/>
            <person name="Langenberger D."/>
            <person name="Lee M.K."/>
            <person name="Lee T."/>
            <person name="Mane S."/>
            <person name="Marcais G."/>
            <person name="Marz M."/>
            <person name="McElroy A.P."/>
            <person name="Modise T."/>
            <person name="Nefedov M."/>
            <person name="Notredame C."/>
            <person name="Paton I.R."/>
            <person name="Payne W.S."/>
            <person name="Pertea G."/>
            <person name="Prickett D."/>
            <person name="Puiu D."/>
            <person name="Qioa D."/>
            <person name="Raineri E."/>
            <person name="Ruffier M."/>
            <person name="Salzberg S.L."/>
            <person name="Schatz M.C."/>
            <person name="Scheuring C."/>
            <person name="Schmidt C.J."/>
            <person name="Schroeder S."/>
            <person name="Searle S.M."/>
            <person name="Smith E.J."/>
            <person name="Smith J."/>
            <person name="Sonstegard T.S."/>
            <person name="Stadler P.F."/>
            <person name="Tafer H."/>
            <person name="Tu Z.J."/>
            <person name="Van Tassell C.P."/>
            <person name="Vilella A.J."/>
            <person name="Williams K.P."/>
            <person name="Yorke J.A."/>
            <person name="Zhang L."/>
            <person name="Zhang H.B."/>
            <person name="Zhang X."/>
            <person name="Zhang Y."/>
            <person name="Reed K.M."/>
        </authorList>
    </citation>
    <scope>NUCLEOTIDE SEQUENCE [LARGE SCALE GENOMIC DNA]</scope>
</reference>
<name>A0A803XRC4_MELGA</name>
<feature type="compositionally biased region" description="Basic and acidic residues" evidence="1">
    <location>
        <begin position="105"/>
        <end position="125"/>
    </location>
</feature>
<feature type="compositionally biased region" description="Basic and acidic residues" evidence="1">
    <location>
        <begin position="763"/>
        <end position="778"/>
    </location>
</feature>
<dbReference type="GO" id="GO:0005634">
    <property type="term" value="C:nucleus"/>
    <property type="evidence" value="ECO:0007669"/>
    <property type="project" value="TreeGrafter"/>
</dbReference>
<feature type="compositionally biased region" description="Basic and acidic residues" evidence="1">
    <location>
        <begin position="709"/>
        <end position="725"/>
    </location>
</feature>
<feature type="region of interest" description="Disordered" evidence="1">
    <location>
        <begin position="759"/>
        <end position="957"/>
    </location>
</feature>
<organism evidence="2 3">
    <name type="scientific">Meleagris gallopavo</name>
    <name type="common">Wild turkey</name>
    <dbReference type="NCBI Taxonomy" id="9103"/>
    <lineage>
        <taxon>Eukaryota</taxon>
        <taxon>Metazoa</taxon>
        <taxon>Chordata</taxon>
        <taxon>Craniata</taxon>
        <taxon>Vertebrata</taxon>
        <taxon>Euteleostomi</taxon>
        <taxon>Archelosauria</taxon>
        <taxon>Archosauria</taxon>
        <taxon>Dinosauria</taxon>
        <taxon>Saurischia</taxon>
        <taxon>Theropoda</taxon>
        <taxon>Coelurosauria</taxon>
        <taxon>Aves</taxon>
        <taxon>Neognathae</taxon>
        <taxon>Galloanserae</taxon>
        <taxon>Galliformes</taxon>
        <taxon>Phasianidae</taxon>
        <taxon>Meleagridinae</taxon>
        <taxon>Meleagris</taxon>
    </lineage>
</organism>
<feature type="region of interest" description="Disordered" evidence="1">
    <location>
        <begin position="643"/>
        <end position="746"/>
    </location>
</feature>
<feature type="compositionally biased region" description="Polar residues" evidence="1">
    <location>
        <begin position="433"/>
        <end position="449"/>
    </location>
</feature>
<dbReference type="PANTHER" id="PTHR21603">
    <property type="entry name" value="ANTIGEN KI-67-LIKE PROTEIN"/>
    <property type="match status" value="1"/>
</dbReference>
<keyword evidence="3" id="KW-1185">Reference proteome</keyword>
<reference evidence="2" key="3">
    <citation type="submission" date="2025-09" db="UniProtKB">
        <authorList>
            <consortium name="Ensembl"/>
        </authorList>
    </citation>
    <scope>IDENTIFICATION</scope>
</reference>
<evidence type="ECO:0000313" key="3">
    <source>
        <dbReference type="Proteomes" id="UP000001645"/>
    </source>
</evidence>
<feature type="compositionally biased region" description="Polar residues" evidence="1">
    <location>
        <begin position="646"/>
        <end position="659"/>
    </location>
</feature>
<dbReference type="GO" id="GO:0007088">
    <property type="term" value="P:regulation of mitotic nuclear division"/>
    <property type="evidence" value="ECO:0007669"/>
    <property type="project" value="TreeGrafter"/>
</dbReference>
<dbReference type="GeneTree" id="ENSGT00940000154352"/>
<feature type="region of interest" description="Disordered" evidence="1">
    <location>
        <begin position="98"/>
        <end position="168"/>
    </location>
</feature>
<dbReference type="Proteomes" id="UP000001645">
    <property type="component" value="Chromosome 8"/>
</dbReference>
<feature type="compositionally biased region" description="Polar residues" evidence="1">
    <location>
        <begin position="691"/>
        <end position="708"/>
    </location>
</feature>
<dbReference type="Ensembl" id="ENSMGAT00000022109.1">
    <property type="protein sequence ID" value="ENSMGAP00000022070.1"/>
    <property type="gene ID" value="ENSMGAG00000020624.1"/>
</dbReference>